<feature type="domain" description="Nudix hydrolase" evidence="3">
    <location>
        <begin position="44"/>
        <end position="174"/>
    </location>
</feature>
<dbReference type="RefSeq" id="WP_349229269.1">
    <property type="nucleotide sequence ID" value="NZ_JBBMFJ010000013.1"/>
</dbReference>
<dbReference type="PANTHER" id="PTHR11839">
    <property type="entry name" value="UDP/ADP-SUGAR PYROPHOSPHATASE"/>
    <property type="match status" value="1"/>
</dbReference>
<sequence>MEKKRDMAWKVLNRKIVFQDTWVQLEASSCELPAGRIIEPFYIHRDPNFAVVVAVTKDQRLVLVRQYRHGAEKVLVELPAGAIEKEEDPQAAAARELLEETGYRAGKLEFLMKTAPNAANSTAYAYCYLATDAEWAAKQHLDEMEDVTVEFMDLKDVRKALRDGVFEQAVHVAALYAALDILDGRNDG</sequence>
<evidence type="ECO:0000256" key="2">
    <source>
        <dbReference type="ARBA" id="ARBA00022801"/>
    </source>
</evidence>
<dbReference type="InterPro" id="IPR000086">
    <property type="entry name" value="NUDIX_hydrolase_dom"/>
</dbReference>
<dbReference type="EC" id="3.6.-.-" evidence="4"/>
<dbReference type="PANTHER" id="PTHR11839:SF18">
    <property type="entry name" value="NUDIX HYDROLASE DOMAIN-CONTAINING PROTEIN"/>
    <property type="match status" value="1"/>
</dbReference>
<accession>A0ABV1HL58</accession>
<keyword evidence="5" id="KW-1185">Reference proteome</keyword>
<comment type="caution">
    <text evidence="4">The sequence shown here is derived from an EMBL/GenBank/DDBJ whole genome shotgun (WGS) entry which is preliminary data.</text>
</comment>
<evidence type="ECO:0000313" key="4">
    <source>
        <dbReference type="EMBL" id="MEQ2563060.1"/>
    </source>
</evidence>
<gene>
    <name evidence="4" type="ORF">WMO41_07765</name>
</gene>
<dbReference type="CDD" id="cd03424">
    <property type="entry name" value="NUDIX_ADPRase_Nudt5_UGPPase_Nudt14"/>
    <property type="match status" value="1"/>
</dbReference>
<evidence type="ECO:0000259" key="3">
    <source>
        <dbReference type="PROSITE" id="PS51462"/>
    </source>
</evidence>
<dbReference type="Gene3D" id="3.90.79.10">
    <property type="entry name" value="Nucleoside Triphosphate Pyrophosphohydrolase"/>
    <property type="match status" value="1"/>
</dbReference>
<dbReference type="GO" id="GO:0016787">
    <property type="term" value="F:hydrolase activity"/>
    <property type="evidence" value="ECO:0007669"/>
    <property type="project" value="UniProtKB-KW"/>
</dbReference>
<evidence type="ECO:0000256" key="1">
    <source>
        <dbReference type="ARBA" id="ARBA00001946"/>
    </source>
</evidence>
<organism evidence="4 5">
    <name type="scientific">Ventrimonas faecis</name>
    <dbReference type="NCBI Taxonomy" id="3133170"/>
    <lineage>
        <taxon>Bacteria</taxon>
        <taxon>Bacillati</taxon>
        <taxon>Bacillota</taxon>
        <taxon>Clostridia</taxon>
        <taxon>Lachnospirales</taxon>
        <taxon>Lachnospiraceae</taxon>
        <taxon>Ventrimonas</taxon>
    </lineage>
</organism>
<reference evidence="4 5" key="1">
    <citation type="submission" date="2024-03" db="EMBL/GenBank/DDBJ databases">
        <title>Human intestinal bacterial collection.</title>
        <authorList>
            <person name="Pauvert C."/>
            <person name="Hitch T.C.A."/>
            <person name="Clavel T."/>
        </authorList>
    </citation>
    <scope>NUCLEOTIDE SEQUENCE [LARGE SCALE GENOMIC DNA]</scope>
    <source>
        <strain evidence="4 5">CLA-AP-H27</strain>
    </source>
</reference>
<dbReference type="EMBL" id="JBBMFJ010000013">
    <property type="protein sequence ID" value="MEQ2563060.1"/>
    <property type="molecule type" value="Genomic_DNA"/>
</dbReference>
<dbReference type="Proteomes" id="UP001437460">
    <property type="component" value="Unassembled WGS sequence"/>
</dbReference>
<dbReference type="PROSITE" id="PS00893">
    <property type="entry name" value="NUDIX_BOX"/>
    <property type="match status" value="1"/>
</dbReference>
<dbReference type="SUPFAM" id="SSF55811">
    <property type="entry name" value="Nudix"/>
    <property type="match status" value="1"/>
</dbReference>
<comment type="cofactor">
    <cofactor evidence="1">
        <name>Mg(2+)</name>
        <dbReference type="ChEBI" id="CHEBI:18420"/>
    </cofactor>
</comment>
<dbReference type="PROSITE" id="PS51462">
    <property type="entry name" value="NUDIX"/>
    <property type="match status" value="1"/>
</dbReference>
<evidence type="ECO:0000313" key="5">
    <source>
        <dbReference type="Proteomes" id="UP001437460"/>
    </source>
</evidence>
<name>A0ABV1HL58_9FIRM</name>
<dbReference type="InterPro" id="IPR015797">
    <property type="entry name" value="NUDIX_hydrolase-like_dom_sf"/>
</dbReference>
<proteinExistence type="predicted"/>
<dbReference type="Pfam" id="PF00293">
    <property type="entry name" value="NUDIX"/>
    <property type="match status" value="1"/>
</dbReference>
<protein>
    <submittedName>
        <fullName evidence="4">NUDIX hydrolase</fullName>
        <ecNumber evidence="4">3.6.-.-</ecNumber>
    </submittedName>
</protein>
<dbReference type="InterPro" id="IPR020084">
    <property type="entry name" value="NUDIX_hydrolase_CS"/>
</dbReference>
<keyword evidence="2 4" id="KW-0378">Hydrolase</keyword>